<dbReference type="AlphaFoldDB" id="A0A0T5NVA8"/>
<name>A0A0T5NVA8_9RHOB</name>
<keyword evidence="3" id="KW-1185">Reference proteome</keyword>
<comment type="caution">
    <text evidence="2">The sequence shown here is derived from an EMBL/GenBank/DDBJ whole genome shotgun (WGS) entry which is preliminary data.</text>
</comment>
<dbReference type="EMBL" id="LAXJ01000008">
    <property type="protein sequence ID" value="KRS12785.1"/>
    <property type="molecule type" value="Genomic_DNA"/>
</dbReference>
<dbReference type="Proteomes" id="UP000051295">
    <property type="component" value="Unassembled WGS sequence"/>
</dbReference>
<dbReference type="PATRIC" id="fig|1641875.4.peg.4288"/>
<proteinExistence type="predicted"/>
<keyword evidence="1" id="KW-0732">Signal</keyword>
<evidence type="ECO:0000313" key="2">
    <source>
        <dbReference type="EMBL" id="KRS12785.1"/>
    </source>
</evidence>
<feature type="chain" id="PRO_5006663946" description="Cytochrome c domain-containing protein" evidence="1">
    <location>
        <begin position="27"/>
        <end position="536"/>
    </location>
</feature>
<sequence>MMISRFTGRAAILAGVAGLAALPVQAQDGPNGLQKFMLYRSFVQDADTCAVEVTDGTAAIAGINAVSGAATCPDAFAWAQLVNAVAAEFWTWGIDQTIWPESPLPLCSAEVTSNCCDPDAAPVQGDQPTQCPVFRADYDPISPLPATPNGKPAQGVINHRGLVPADEIDPGRLLRDLELELVFRNKSMTDYIYRNDLYSREGLGARNRAQNAAIKAGDIAGAHALEVRFPIDAVMVKVDFLHQDILMDQGLIQDIDGSDVPNNPDYPYLTVYLDGDGGEEQVPGYYYMLAMTNASKDLPTWHWYAVEHVANQGRCDYIGCNDSFGYAVNPTAQEGANFGTGFIPPKIELNDDKVTGNDPLFVSGEVYDPAETGEESTAELQALFQEMGIATAATDPDPRVISAEDPAWANYRLKGTQTTFTTATGIPTGMGATITEGGFVNSASCTTCHSQAAADADGTSTLAGVGSGWRPNLMGYQQVEMGAPNPSWFYGVGGPTVTATQIDFIWGILNAACQDPAGSHGTCTSYPDAPTIVSAD</sequence>
<evidence type="ECO:0000313" key="3">
    <source>
        <dbReference type="Proteomes" id="UP000051295"/>
    </source>
</evidence>
<evidence type="ECO:0008006" key="4">
    <source>
        <dbReference type="Google" id="ProtNLM"/>
    </source>
</evidence>
<organism evidence="2 3">
    <name type="scientific">Roseovarius atlanticus</name>
    <dbReference type="NCBI Taxonomy" id="1641875"/>
    <lineage>
        <taxon>Bacteria</taxon>
        <taxon>Pseudomonadati</taxon>
        <taxon>Pseudomonadota</taxon>
        <taxon>Alphaproteobacteria</taxon>
        <taxon>Rhodobacterales</taxon>
        <taxon>Roseobacteraceae</taxon>
        <taxon>Roseovarius</taxon>
    </lineage>
</organism>
<evidence type="ECO:0000256" key="1">
    <source>
        <dbReference type="SAM" id="SignalP"/>
    </source>
</evidence>
<protein>
    <recommendedName>
        <fullName evidence="4">Cytochrome c domain-containing protein</fullName>
    </recommendedName>
</protein>
<gene>
    <name evidence="2" type="ORF">XM53_09385</name>
</gene>
<accession>A0A0T5NVA8</accession>
<dbReference type="RefSeq" id="WP_057792635.1">
    <property type="nucleotide sequence ID" value="NZ_LAXJ01000008.1"/>
</dbReference>
<reference evidence="2 3" key="1">
    <citation type="submission" date="2015-04" db="EMBL/GenBank/DDBJ databases">
        <title>The draft genome sequence of Roseovarius sp.R12b.</title>
        <authorList>
            <person name="Li G."/>
            <person name="Lai Q."/>
            <person name="Shao Z."/>
            <person name="Yan P."/>
        </authorList>
    </citation>
    <scope>NUCLEOTIDE SEQUENCE [LARGE SCALE GENOMIC DNA]</scope>
    <source>
        <strain evidence="2 3">R12B</strain>
    </source>
</reference>
<dbReference type="OrthoDB" id="280897at2"/>
<feature type="signal peptide" evidence="1">
    <location>
        <begin position="1"/>
        <end position="26"/>
    </location>
</feature>
<dbReference type="STRING" id="1641875.XM53_09385"/>